<evidence type="ECO:0000313" key="2">
    <source>
        <dbReference type="EMBL" id="AFU57899.1"/>
    </source>
</evidence>
<evidence type="ECO:0000313" key="3">
    <source>
        <dbReference type="Proteomes" id="UP000008037"/>
    </source>
</evidence>
<dbReference type="STRING" id="1237085.Ngar_c09570"/>
<evidence type="ECO:0000256" key="1">
    <source>
        <dbReference type="SAM" id="Coils"/>
    </source>
</evidence>
<accession>K0IMH4</accession>
<sequence>MPERVPDVTKLKILRLWLAGESRDNIARKTGVGTGTVSNVISEWRTSYANYNIDALRELGIAMKNAGITPKEAADAARVFNMLTKNNVKLDDLDFFISDAYKTCSNTGLPTERLVDLLNQFFALSSSLNIPAEELPIQLAKLKNEVEGLKKSKIELEQELSNKETTLLDLQQFVTAREMLREHLGDDNGNFSIVEHLPKLANMLRNAKEMQYNPSKIISKISKIKSLQEQESALRVAIENKERRYRYFARESQRLENKVNSLSQTVRFYKELKAMGFGLRQLRLLHSILEELVNDSIIIDSIFAVETPGKAAVTKFFRDLEEMYPQLLDYQERIRQLKVDAENYNYLAENAKKRYADRKDLIDTVEILTNRKGFNRDDIIYLQSIIMKHNIGRANKKKFAADLDKYGSIEDAIADSSFQLGELQKQEISLQARIKQLKSDVEDLEAKRIAISESLKDGALFIQALLAQAEAEAKQGISSVVQEARQGMQTAKELLDECKKISYETIATVSKLNLEVSKQFESISRLEGFKDLAEVISIASAIDTNEKLGASSRELLPKLDLHTIGVLSMLISAYEKYGPEAKVITEPFSRVRALLATFVATSHIGAKQM</sequence>
<name>K0IMH4_NITGG</name>
<dbReference type="EMBL" id="CP002408">
    <property type="protein sequence ID" value="AFU57899.1"/>
    <property type="molecule type" value="Genomic_DNA"/>
</dbReference>
<dbReference type="OrthoDB" id="12040at2157"/>
<reference evidence="2 3" key="1">
    <citation type="journal article" date="2012" name="Environ. Microbiol.">
        <title>The genome of the ammonia-oxidizing Candidatus Nitrososphaera gargensis: insights into metabolic versatility and environmental adaptations.</title>
        <authorList>
            <person name="Spang A."/>
            <person name="Poehlein A."/>
            <person name="Offre P."/>
            <person name="Zumbragel S."/>
            <person name="Haider S."/>
            <person name="Rychlik N."/>
            <person name="Nowka B."/>
            <person name="Schmeisser C."/>
            <person name="Lebedeva E.V."/>
            <person name="Rattei T."/>
            <person name="Bohm C."/>
            <person name="Schmid M."/>
            <person name="Galushko A."/>
            <person name="Hatzenpichler R."/>
            <person name="Weinmaier T."/>
            <person name="Daniel R."/>
            <person name="Schleper C."/>
            <person name="Spieck E."/>
            <person name="Streit W."/>
            <person name="Wagner M."/>
        </authorList>
    </citation>
    <scope>NUCLEOTIDE SEQUENCE [LARGE SCALE GENOMIC DNA]</scope>
    <source>
        <strain evidence="3">Ga9.2</strain>
    </source>
</reference>
<dbReference type="HOGENOM" id="CLU_448082_0_0_2"/>
<dbReference type="Proteomes" id="UP000008037">
    <property type="component" value="Chromosome"/>
</dbReference>
<feature type="coiled-coil region" evidence="1">
    <location>
        <begin position="132"/>
        <end position="166"/>
    </location>
</feature>
<dbReference type="PATRIC" id="fig|1237085.11.peg.914"/>
<keyword evidence="3" id="KW-1185">Reference proteome</keyword>
<keyword evidence="1" id="KW-0175">Coiled coil</keyword>
<feature type="coiled-coil region" evidence="1">
    <location>
        <begin position="420"/>
        <end position="454"/>
    </location>
</feature>
<dbReference type="KEGG" id="nga:Ngar_c09570"/>
<dbReference type="BioCyc" id="CNIT1237085:G1324-955-MONOMER"/>
<dbReference type="InParanoid" id="K0IMH4"/>
<dbReference type="GeneID" id="13795352"/>
<dbReference type="AlphaFoldDB" id="K0IMH4"/>
<organism evidence="2 3">
    <name type="scientific">Nitrososphaera gargensis (strain Ga9.2)</name>
    <dbReference type="NCBI Taxonomy" id="1237085"/>
    <lineage>
        <taxon>Archaea</taxon>
        <taxon>Nitrososphaerota</taxon>
        <taxon>Nitrososphaeria</taxon>
        <taxon>Nitrososphaerales</taxon>
        <taxon>Nitrososphaeraceae</taxon>
        <taxon>Nitrososphaera</taxon>
    </lineage>
</organism>
<feature type="coiled-coil region" evidence="1">
    <location>
        <begin position="224"/>
        <end position="272"/>
    </location>
</feature>
<dbReference type="RefSeq" id="WP_015018441.1">
    <property type="nucleotide sequence ID" value="NC_018719.1"/>
</dbReference>
<protein>
    <submittedName>
        <fullName evidence="2">Uncharacterized protein</fullName>
    </submittedName>
</protein>
<proteinExistence type="predicted"/>
<gene>
    <name evidence="2" type="ordered locus">Ngar_c09570</name>
</gene>